<reference evidence="1 2" key="1">
    <citation type="submission" date="2017-03" db="EMBL/GenBank/DDBJ databases">
        <title>Lifting the veil on microbial sulfur biogeochemistry in mining wastewaters.</title>
        <authorList>
            <person name="Kantor R.S."/>
            <person name="Colenbrander Nelson T."/>
            <person name="Marshall S."/>
            <person name="Bennett D."/>
            <person name="Apte S."/>
            <person name="Camacho D."/>
            <person name="Thomas B.C."/>
            <person name="Warren L.A."/>
            <person name="Banfield J.F."/>
        </authorList>
    </citation>
    <scope>NUCLEOTIDE SEQUENCE [LARGE SCALE GENOMIC DNA]</scope>
    <source>
        <strain evidence="1">32-69-9</strain>
    </source>
</reference>
<evidence type="ECO:0000313" key="1">
    <source>
        <dbReference type="EMBL" id="OYX35918.1"/>
    </source>
</evidence>
<gene>
    <name evidence="1" type="ORF">B7Z01_00970</name>
</gene>
<protein>
    <submittedName>
        <fullName evidence="1">Uncharacterized protein</fullName>
    </submittedName>
</protein>
<sequence>MSRQFQTGCTIEVEHSDESLHAHVALDGEPAMRPGDAIQVHGDPIHVAFGERRTFRRTATVTRASWIERTWTRLTAGLEFGELYDVSFTPRRTL</sequence>
<proteinExistence type="predicted"/>
<dbReference type="AlphaFoldDB" id="A0A258FVC3"/>
<evidence type="ECO:0000313" key="2">
    <source>
        <dbReference type="Proteomes" id="UP000215595"/>
    </source>
</evidence>
<dbReference type="EMBL" id="NCEB01000002">
    <property type="protein sequence ID" value="OYX35918.1"/>
    <property type="molecule type" value="Genomic_DNA"/>
</dbReference>
<dbReference type="Proteomes" id="UP000215595">
    <property type="component" value="Unassembled WGS sequence"/>
</dbReference>
<comment type="caution">
    <text evidence="1">The sequence shown here is derived from an EMBL/GenBank/DDBJ whole genome shotgun (WGS) entry which is preliminary data.</text>
</comment>
<organism evidence="1 2">
    <name type="scientific">Brevundimonas subvibrioides</name>
    <dbReference type="NCBI Taxonomy" id="74313"/>
    <lineage>
        <taxon>Bacteria</taxon>
        <taxon>Pseudomonadati</taxon>
        <taxon>Pseudomonadota</taxon>
        <taxon>Alphaproteobacteria</taxon>
        <taxon>Caulobacterales</taxon>
        <taxon>Caulobacteraceae</taxon>
        <taxon>Brevundimonas</taxon>
    </lineage>
</organism>
<accession>A0A258FVC3</accession>
<name>A0A258FVC3_9CAUL</name>